<accession>A0A0M2PUH8</accession>
<dbReference type="Pfam" id="PF13529">
    <property type="entry name" value="Peptidase_C39_2"/>
    <property type="match status" value="1"/>
</dbReference>
<organism evidence="3 4">
    <name type="scientific">Prochlorothrix hollandica PCC 9006 = CALU 1027</name>
    <dbReference type="NCBI Taxonomy" id="317619"/>
    <lineage>
        <taxon>Bacteria</taxon>
        <taxon>Bacillati</taxon>
        <taxon>Cyanobacteriota</taxon>
        <taxon>Cyanophyceae</taxon>
        <taxon>Prochlorotrichales</taxon>
        <taxon>Prochlorotrichaceae</taxon>
        <taxon>Prochlorothrix</taxon>
    </lineage>
</organism>
<gene>
    <name evidence="3" type="ORF">PROH_10600</name>
</gene>
<reference evidence="3" key="1">
    <citation type="submission" date="2012-04" db="EMBL/GenBank/DDBJ databases">
        <authorList>
            <person name="Borisov I.G."/>
            <person name="Ivanikova N.V."/>
            <person name="Pinevich A.V."/>
        </authorList>
    </citation>
    <scope>NUCLEOTIDE SEQUENCE</scope>
    <source>
        <strain evidence="3">CALU 1027</strain>
    </source>
</reference>
<dbReference type="RefSeq" id="WP_017711504.1">
    <property type="nucleotide sequence ID" value="NZ_KB235933.1"/>
</dbReference>
<dbReference type="EMBL" id="AJTX02000004">
    <property type="protein sequence ID" value="KKJ00161.1"/>
    <property type="molecule type" value="Genomic_DNA"/>
</dbReference>
<evidence type="ECO:0000256" key="1">
    <source>
        <dbReference type="SAM" id="MobiDB-lite"/>
    </source>
</evidence>
<dbReference type="Gene3D" id="3.90.70.10">
    <property type="entry name" value="Cysteine proteinases"/>
    <property type="match status" value="1"/>
</dbReference>
<feature type="region of interest" description="Disordered" evidence="1">
    <location>
        <begin position="288"/>
        <end position="358"/>
    </location>
</feature>
<evidence type="ECO:0000313" key="3">
    <source>
        <dbReference type="EMBL" id="KKJ00161.1"/>
    </source>
</evidence>
<protein>
    <recommendedName>
        <fullName evidence="2">Peptidase C39-like domain-containing protein</fullName>
    </recommendedName>
</protein>
<dbReference type="STRING" id="317619.GCA_000332315_00887"/>
<proteinExistence type="predicted"/>
<name>A0A0M2PUH8_PROHO</name>
<dbReference type="eggNOG" id="COG4990">
    <property type="taxonomic scope" value="Bacteria"/>
</dbReference>
<dbReference type="OrthoDB" id="5735764at2"/>
<dbReference type="Proteomes" id="UP000034681">
    <property type="component" value="Unassembled WGS sequence"/>
</dbReference>
<keyword evidence="4" id="KW-1185">Reference proteome</keyword>
<feature type="domain" description="Peptidase C39-like" evidence="2">
    <location>
        <begin position="477"/>
        <end position="602"/>
    </location>
</feature>
<dbReference type="InterPro" id="IPR039564">
    <property type="entry name" value="Peptidase_C39-like"/>
</dbReference>
<sequence>MIVTTQNSTVPPTTAPLTTAAIAPASLTYEGPEEVLVKTPILLQGRYDRATIDDLTLMAEDQCTFQISLDPATGQWTSNLDEGFYTAGSRWLRLQGHNATGQVISEQVIHLTVSSEPLSVGQAVQVHILQDTLFKVLPLDSSVLNDRQLLPLKAGQSLAVDRYGYTDGYLRLELPTDLGKLGRVGYVDAAQVTLTKGRERLPVDGDQQTVILPGPVQVQVLQDTWLKTQPLDSAHVAPSQRCRLQRGQQLMAFSYGCQRGHFRLSLPVASFQPQAFCADQVSPHPVSINGHSTDIAPGGSDRGVYPSNGDRPGDGGIDRGGSQSSNGHAGGNAGGNPDNGSTPGAGVTPAGVTPAGVTPAHQPLDFPLYVPWTHVQLSQGVREIPFDPDALTLTVTQDSVFKKWPVNRSNLREGEYCSLPQGSVYGLLGYSPTGEHVKVAFTENLPGFGNAGYCLRHQIQVRRGVQGVDLGAVQVELNVPSVAQIPSQGEGVQGGVLAAIAMTLAYHGVRSQRPTQSLVEELYQDCQQRYGSPRYLDSSLVVRLVQRYGFEASFSTNHTWGQVRQRISQGQPVVVESYCTHQGHGLCIIGFTPTGYVVNDPWGNALRGYRDRRGSKVFYSHAYLHQMCRLGGQGQIGAYFIAPGGSDKVVAARSRQ</sequence>
<dbReference type="AlphaFoldDB" id="A0A0M2PUH8"/>
<comment type="caution">
    <text evidence="3">The sequence shown here is derived from an EMBL/GenBank/DDBJ whole genome shotgun (WGS) entry which is preliminary data.</text>
</comment>
<evidence type="ECO:0000259" key="2">
    <source>
        <dbReference type="Pfam" id="PF13529"/>
    </source>
</evidence>
<evidence type="ECO:0000313" key="4">
    <source>
        <dbReference type="Proteomes" id="UP000034681"/>
    </source>
</evidence>